<comment type="subcellular location">
    <subcellularLocation>
        <location evidence="1">Cell membrane</location>
        <topology evidence="1">Multi-pass membrane protein</topology>
    </subcellularLocation>
</comment>
<dbReference type="NCBIfam" id="TIGR02454">
    <property type="entry name" value="ECF_T_CbiQ"/>
    <property type="match status" value="1"/>
</dbReference>
<evidence type="ECO:0000256" key="5">
    <source>
        <dbReference type="ARBA" id="ARBA00023136"/>
    </source>
</evidence>
<accession>M1Z9G5</accession>
<keyword evidence="5 6" id="KW-0472">Membrane</keyword>
<evidence type="ECO:0000256" key="6">
    <source>
        <dbReference type="SAM" id="Phobius"/>
    </source>
</evidence>
<dbReference type="GO" id="GO:0043190">
    <property type="term" value="C:ATP-binding cassette (ABC) transporter complex"/>
    <property type="evidence" value="ECO:0007669"/>
    <property type="project" value="InterPro"/>
</dbReference>
<dbReference type="CDD" id="cd16914">
    <property type="entry name" value="EcfT"/>
    <property type="match status" value="1"/>
</dbReference>
<evidence type="ECO:0000256" key="3">
    <source>
        <dbReference type="ARBA" id="ARBA00022692"/>
    </source>
</evidence>
<dbReference type="Proteomes" id="UP000245423">
    <property type="component" value="Chromosome 1"/>
</dbReference>
<evidence type="ECO:0000313" key="8">
    <source>
        <dbReference type="Proteomes" id="UP000245423"/>
    </source>
</evidence>
<sequence length="227" mass="26118">MLLIDKYAYTNKLADYNPMTKFIFVIGALTIVIFFNNPYINMSIFIIMSFLTIFVANIPLNKYLKIMAMPIVFLMISIITILLSISPNDIFISSVKISNKYIGITRESLTESINTLSRVWASISSTFFLALTTPLNNIIKILKKLKLPNVLIELLVLIYRFIFIVLDESKDIIMAEGMKFGYNNMRNSFRSIALLIKSLFIRVLLRYEDMIISLDSKLYNGEFKIGD</sequence>
<dbReference type="PANTHER" id="PTHR43723">
    <property type="entry name" value="COBALT TRANSPORT PROTEIN CBIQ"/>
    <property type="match status" value="1"/>
</dbReference>
<evidence type="ECO:0000256" key="1">
    <source>
        <dbReference type="ARBA" id="ARBA00004651"/>
    </source>
</evidence>
<proteinExistence type="predicted"/>
<dbReference type="AlphaFoldDB" id="M1Z9G5"/>
<protein>
    <submittedName>
        <fullName evidence="7">Cobalt ABC transporter, inner membrane subunit CbiQ</fullName>
    </submittedName>
</protein>
<dbReference type="InterPro" id="IPR052770">
    <property type="entry name" value="Cobalt_transport_CbiQ"/>
</dbReference>
<dbReference type="HOGENOM" id="CLU_056469_5_0_9"/>
<dbReference type="InterPro" id="IPR003339">
    <property type="entry name" value="ABC/ECF_trnsptr_transmembrane"/>
</dbReference>
<keyword evidence="8" id="KW-1185">Reference proteome</keyword>
<dbReference type="PANTHER" id="PTHR43723:SF1">
    <property type="entry name" value="COBALT TRANSPORT PROTEIN CBIQ"/>
    <property type="match status" value="1"/>
</dbReference>
<reference evidence="7 8" key="1">
    <citation type="submission" date="2016-11" db="EMBL/GenBank/DDBJ databases">
        <authorList>
            <person name="Manzoor S."/>
        </authorList>
    </citation>
    <scope>NUCLEOTIDE SEQUENCE [LARGE SCALE GENOMIC DNA]</scope>
    <source>
        <strain evidence="7">Clostridium ultunense strain Esp</strain>
    </source>
</reference>
<dbReference type="Pfam" id="PF02361">
    <property type="entry name" value="CbiQ"/>
    <property type="match status" value="1"/>
</dbReference>
<feature type="transmembrane region" description="Helical" evidence="6">
    <location>
        <begin position="42"/>
        <end position="60"/>
    </location>
</feature>
<feature type="transmembrane region" description="Helical" evidence="6">
    <location>
        <begin position="20"/>
        <end position="36"/>
    </location>
</feature>
<dbReference type="RefSeq" id="WP_005584670.1">
    <property type="nucleotide sequence ID" value="NZ_LT669839.1"/>
</dbReference>
<dbReference type="InterPro" id="IPR012809">
    <property type="entry name" value="ECF_CbiQ"/>
</dbReference>
<keyword evidence="3 6" id="KW-0812">Transmembrane</keyword>
<name>M1Z9G5_9FIRM</name>
<organism evidence="7 8">
    <name type="scientific">[Clostridium] ultunense Esp</name>
    <dbReference type="NCBI Taxonomy" id="1288971"/>
    <lineage>
        <taxon>Bacteria</taxon>
        <taxon>Bacillati</taxon>
        <taxon>Bacillota</taxon>
        <taxon>Tissierellia</taxon>
        <taxon>Tissierellales</taxon>
        <taxon>Tepidimicrobiaceae</taxon>
        <taxon>Schnuerera</taxon>
    </lineage>
</organism>
<feature type="transmembrane region" description="Helical" evidence="6">
    <location>
        <begin position="150"/>
        <end position="167"/>
    </location>
</feature>
<keyword evidence="4 6" id="KW-1133">Transmembrane helix</keyword>
<gene>
    <name evidence="7" type="ORF">CUESP1_2242</name>
</gene>
<feature type="transmembrane region" description="Helical" evidence="6">
    <location>
        <begin position="67"/>
        <end position="85"/>
    </location>
</feature>
<dbReference type="GO" id="GO:0006824">
    <property type="term" value="P:cobalt ion transport"/>
    <property type="evidence" value="ECO:0007669"/>
    <property type="project" value="InterPro"/>
</dbReference>
<evidence type="ECO:0000256" key="4">
    <source>
        <dbReference type="ARBA" id="ARBA00022989"/>
    </source>
</evidence>
<feature type="transmembrane region" description="Helical" evidence="6">
    <location>
        <begin position="119"/>
        <end position="138"/>
    </location>
</feature>
<dbReference type="EMBL" id="LT669839">
    <property type="protein sequence ID" value="SHD77596.1"/>
    <property type="molecule type" value="Genomic_DNA"/>
</dbReference>
<evidence type="ECO:0000256" key="2">
    <source>
        <dbReference type="ARBA" id="ARBA00022475"/>
    </source>
</evidence>
<keyword evidence="2" id="KW-1003">Cell membrane</keyword>
<evidence type="ECO:0000313" key="7">
    <source>
        <dbReference type="EMBL" id="SHD77596.1"/>
    </source>
</evidence>